<organism evidence="1 2">
    <name type="scientific">Collybia nuda</name>
    <dbReference type="NCBI Taxonomy" id="64659"/>
    <lineage>
        <taxon>Eukaryota</taxon>
        <taxon>Fungi</taxon>
        <taxon>Dikarya</taxon>
        <taxon>Basidiomycota</taxon>
        <taxon>Agaricomycotina</taxon>
        <taxon>Agaricomycetes</taxon>
        <taxon>Agaricomycetidae</taxon>
        <taxon>Agaricales</taxon>
        <taxon>Tricholomatineae</taxon>
        <taxon>Clitocybaceae</taxon>
        <taxon>Collybia</taxon>
    </lineage>
</organism>
<dbReference type="OrthoDB" id="2746456at2759"/>
<evidence type="ECO:0000313" key="2">
    <source>
        <dbReference type="Proteomes" id="UP000807353"/>
    </source>
</evidence>
<keyword evidence="2" id="KW-1185">Reference proteome</keyword>
<sequence length="338" mass="37828">MNDHPSSSPLTKRKRTSEETVLAALHEESQPEKRVKTKECYTKHPVYWAVDGNILVQIGKTRFSLYRGYLAKHSEWFRSVLEVCGGVEDPGEEATLYQQGDRIIVLDETGVTVKDFEYLLGALDESIDYCYSPPPFPTVAAILRVAHTLNFPRYVAWATQYLTNMWPTSLASVSASRIPFAKTSVSLARKCGLSPILKRALYELVRQDGFGQDDDVTLSSSDYQALLRAREQLASAWIKAAACPTPQFAKCLSDTPHCAACDLNSVNSAHIELVHASGIFEVHLYDPICGLQALVDEPKLNEKFCEACVRLRKDVWAKEREKVWADLDVWLGLGTVDI</sequence>
<dbReference type="AlphaFoldDB" id="A0A9P5XYK0"/>
<comment type="caution">
    <text evidence="1">The sequence shown here is derived from an EMBL/GenBank/DDBJ whole genome shotgun (WGS) entry which is preliminary data.</text>
</comment>
<dbReference type="Proteomes" id="UP000807353">
    <property type="component" value="Unassembled WGS sequence"/>
</dbReference>
<accession>A0A9P5XYK0</accession>
<evidence type="ECO:0008006" key="3">
    <source>
        <dbReference type="Google" id="ProtNLM"/>
    </source>
</evidence>
<evidence type="ECO:0000313" key="1">
    <source>
        <dbReference type="EMBL" id="KAF9459088.1"/>
    </source>
</evidence>
<name>A0A9P5XYK0_9AGAR</name>
<protein>
    <recommendedName>
        <fullName evidence="3">BTB domain-containing protein</fullName>
    </recommendedName>
</protein>
<gene>
    <name evidence="1" type="ORF">BDZ94DRAFT_1172381</name>
</gene>
<reference evidence="1" key="1">
    <citation type="submission" date="2020-11" db="EMBL/GenBank/DDBJ databases">
        <authorList>
            <consortium name="DOE Joint Genome Institute"/>
            <person name="Ahrendt S."/>
            <person name="Riley R."/>
            <person name="Andreopoulos W."/>
            <person name="Labutti K."/>
            <person name="Pangilinan J."/>
            <person name="Ruiz-Duenas F.J."/>
            <person name="Barrasa J.M."/>
            <person name="Sanchez-Garcia M."/>
            <person name="Camarero S."/>
            <person name="Miyauchi S."/>
            <person name="Serrano A."/>
            <person name="Linde D."/>
            <person name="Babiker R."/>
            <person name="Drula E."/>
            <person name="Ayuso-Fernandez I."/>
            <person name="Pacheco R."/>
            <person name="Padilla G."/>
            <person name="Ferreira P."/>
            <person name="Barriuso J."/>
            <person name="Kellner H."/>
            <person name="Castanera R."/>
            <person name="Alfaro M."/>
            <person name="Ramirez L."/>
            <person name="Pisabarro A.G."/>
            <person name="Kuo A."/>
            <person name="Tritt A."/>
            <person name="Lipzen A."/>
            <person name="He G."/>
            <person name="Yan M."/>
            <person name="Ng V."/>
            <person name="Cullen D."/>
            <person name="Martin F."/>
            <person name="Rosso M.-N."/>
            <person name="Henrissat B."/>
            <person name="Hibbett D."/>
            <person name="Martinez A.T."/>
            <person name="Grigoriev I.V."/>
        </authorList>
    </citation>
    <scope>NUCLEOTIDE SEQUENCE</scope>
    <source>
        <strain evidence="1">CBS 247.69</strain>
    </source>
</reference>
<dbReference type="EMBL" id="MU150324">
    <property type="protein sequence ID" value="KAF9459088.1"/>
    <property type="molecule type" value="Genomic_DNA"/>
</dbReference>
<proteinExistence type="predicted"/>